<keyword evidence="2" id="KW-1185">Reference proteome</keyword>
<dbReference type="EMBL" id="JAQQKW010000012">
    <property type="protein sequence ID" value="MDC7695882.1"/>
    <property type="molecule type" value="Genomic_DNA"/>
</dbReference>
<gene>
    <name evidence="1" type="ORF">PQU94_16510</name>
</gene>
<reference evidence="1 2" key="1">
    <citation type="submission" date="2023-01" db="EMBL/GenBank/DDBJ databases">
        <title>Novel species of the genus Asticcacaulis isolated from rivers.</title>
        <authorList>
            <person name="Lu H."/>
        </authorList>
    </citation>
    <scope>NUCLEOTIDE SEQUENCE [LARGE SCALE GENOMIC DNA]</scope>
    <source>
        <strain evidence="1 2">DXS10W</strain>
    </source>
</reference>
<protein>
    <recommendedName>
        <fullName evidence="3">DUF1851 domain-containing protein</fullName>
    </recommendedName>
</protein>
<name>A0ABT5II75_9CAUL</name>
<sequence>MRDIIQKEWGWLGFEVDQVLEVNAFGNVLFSSMDGQRWRICPEDLLCEPIASGEADYRLLLQDADFQLDWKMGCLVEMARDTIGDLHEGYSYCLKLWTPLGGEYVADNIAQAPTDEVIASAGHVAFQIKAVPNGGQIQLKVVD</sequence>
<comment type="caution">
    <text evidence="1">The sequence shown here is derived from an EMBL/GenBank/DDBJ whole genome shotgun (WGS) entry which is preliminary data.</text>
</comment>
<organism evidence="1 2">
    <name type="scientific">Asticcacaulis currens</name>
    <dbReference type="NCBI Taxonomy" id="2984210"/>
    <lineage>
        <taxon>Bacteria</taxon>
        <taxon>Pseudomonadati</taxon>
        <taxon>Pseudomonadota</taxon>
        <taxon>Alphaproteobacteria</taxon>
        <taxon>Caulobacterales</taxon>
        <taxon>Caulobacteraceae</taxon>
        <taxon>Asticcacaulis</taxon>
    </lineage>
</organism>
<dbReference type="Proteomes" id="UP001216595">
    <property type="component" value="Unassembled WGS sequence"/>
</dbReference>
<accession>A0ABT5II75</accession>
<evidence type="ECO:0000313" key="1">
    <source>
        <dbReference type="EMBL" id="MDC7695882.1"/>
    </source>
</evidence>
<dbReference type="RefSeq" id="WP_272742533.1">
    <property type="nucleotide sequence ID" value="NZ_JAQQKW010000012.1"/>
</dbReference>
<proteinExistence type="predicted"/>
<evidence type="ECO:0000313" key="2">
    <source>
        <dbReference type="Proteomes" id="UP001216595"/>
    </source>
</evidence>
<evidence type="ECO:0008006" key="3">
    <source>
        <dbReference type="Google" id="ProtNLM"/>
    </source>
</evidence>